<gene>
    <name evidence="1" type="ORF">DFP98_10144</name>
</gene>
<evidence type="ECO:0000313" key="1">
    <source>
        <dbReference type="EMBL" id="RED89073.1"/>
    </source>
</evidence>
<name>A0A3D9KQU7_9BACL</name>
<reference evidence="1 2" key="1">
    <citation type="submission" date="2018-07" db="EMBL/GenBank/DDBJ databases">
        <title>Genomic Encyclopedia of Type Strains, Phase III (KMG-III): the genomes of soil and plant-associated and newly described type strains.</title>
        <authorList>
            <person name="Whitman W."/>
        </authorList>
    </citation>
    <scope>NUCLEOTIDE SEQUENCE [LARGE SCALE GENOMIC DNA]</scope>
    <source>
        <strain evidence="1 2">CECT 7287</strain>
    </source>
</reference>
<dbReference type="Proteomes" id="UP000256977">
    <property type="component" value="Unassembled WGS sequence"/>
</dbReference>
<organism evidence="1 2">
    <name type="scientific">Cohnella phaseoli</name>
    <dbReference type="NCBI Taxonomy" id="456490"/>
    <lineage>
        <taxon>Bacteria</taxon>
        <taxon>Bacillati</taxon>
        <taxon>Bacillota</taxon>
        <taxon>Bacilli</taxon>
        <taxon>Bacillales</taxon>
        <taxon>Paenibacillaceae</taxon>
        <taxon>Cohnella</taxon>
    </lineage>
</organism>
<dbReference type="RefSeq" id="WP_116058544.1">
    <property type="nucleotide sequence ID" value="NZ_QRDZ01000001.1"/>
</dbReference>
<sequence length="67" mass="7895">MHLFNWGIASLHENTYGTNFSDIYGKLKMAPYSDKQFLAKQFTESRTLFTFASKNKLQLMEMHFLPE</sequence>
<keyword evidence="2" id="KW-1185">Reference proteome</keyword>
<accession>A0A3D9KQU7</accession>
<comment type="caution">
    <text evidence="1">The sequence shown here is derived from an EMBL/GenBank/DDBJ whole genome shotgun (WGS) entry which is preliminary data.</text>
</comment>
<protein>
    <submittedName>
        <fullName evidence="1">Uncharacterized protein</fullName>
    </submittedName>
</protein>
<dbReference type="AlphaFoldDB" id="A0A3D9KQU7"/>
<evidence type="ECO:0000313" key="2">
    <source>
        <dbReference type="Proteomes" id="UP000256977"/>
    </source>
</evidence>
<proteinExistence type="predicted"/>
<dbReference type="EMBL" id="QRDZ01000001">
    <property type="protein sequence ID" value="RED89073.1"/>
    <property type="molecule type" value="Genomic_DNA"/>
</dbReference>